<dbReference type="SUPFAM" id="SSF161098">
    <property type="entry name" value="MetI-like"/>
    <property type="match status" value="2"/>
</dbReference>
<evidence type="ECO:0000256" key="6">
    <source>
        <dbReference type="ARBA" id="ARBA00023136"/>
    </source>
</evidence>
<dbReference type="RefSeq" id="WP_160626077.1">
    <property type="nucleotide sequence ID" value="NZ_CP047593.1"/>
</dbReference>
<evidence type="ECO:0000313" key="10">
    <source>
        <dbReference type="Proteomes" id="UP000464954"/>
    </source>
</evidence>
<evidence type="ECO:0000256" key="1">
    <source>
        <dbReference type="ARBA" id="ARBA00004651"/>
    </source>
</evidence>
<keyword evidence="5 7" id="KW-1133">Transmembrane helix</keyword>
<dbReference type="CDD" id="cd06261">
    <property type="entry name" value="TM_PBP2"/>
    <property type="match status" value="1"/>
</dbReference>
<keyword evidence="6 7" id="KW-0472">Membrane</keyword>
<feature type="transmembrane region" description="Helical" evidence="7">
    <location>
        <begin position="403"/>
        <end position="423"/>
    </location>
</feature>
<reference evidence="9 10" key="1">
    <citation type="submission" date="2020-01" db="EMBL/GenBank/DDBJ databases">
        <title>Ponticoccus aerotolerans gen. nov., sp. nov., an anaerobic bacterium and proposal of Ponticoccusceae fam. nov., Ponticoccusles ord. nov. and Ponticoccuse classis nov. in the phylum Kiritimatiellaeota.</title>
        <authorList>
            <person name="Zhou L.Y."/>
            <person name="Du Z.J."/>
        </authorList>
    </citation>
    <scope>NUCLEOTIDE SEQUENCE [LARGE SCALE GENOMIC DNA]</scope>
    <source>
        <strain evidence="9 10">S-5007</strain>
    </source>
</reference>
<dbReference type="InterPro" id="IPR051393">
    <property type="entry name" value="ABC_transporter_permease"/>
</dbReference>
<feature type="transmembrane region" description="Helical" evidence="7">
    <location>
        <begin position="160"/>
        <end position="177"/>
    </location>
</feature>
<feature type="transmembrane region" description="Helical" evidence="7">
    <location>
        <begin position="223"/>
        <end position="247"/>
    </location>
</feature>
<accession>A0A6P1M4W7</accession>
<evidence type="ECO:0000256" key="5">
    <source>
        <dbReference type="ARBA" id="ARBA00022989"/>
    </source>
</evidence>
<evidence type="ECO:0000259" key="8">
    <source>
        <dbReference type="PROSITE" id="PS50928"/>
    </source>
</evidence>
<organism evidence="9 10">
    <name type="scientific">Tichowtungia aerotolerans</name>
    <dbReference type="NCBI Taxonomy" id="2697043"/>
    <lineage>
        <taxon>Bacteria</taxon>
        <taxon>Pseudomonadati</taxon>
        <taxon>Kiritimatiellota</taxon>
        <taxon>Tichowtungiia</taxon>
        <taxon>Tichowtungiales</taxon>
        <taxon>Tichowtungiaceae</taxon>
        <taxon>Tichowtungia</taxon>
    </lineage>
</organism>
<dbReference type="Proteomes" id="UP000464954">
    <property type="component" value="Chromosome"/>
</dbReference>
<feature type="transmembrane region" description="Helical" evidence="7">
    <location>
        <begin position="98"/>
        <end position="121"/>
    </location>
</feature>
<evidence type="ECO:0000256" key="3">
    <source>
        <dbReference type="ARBA" id="ARBA00022475"/>
    </source>
</evidence>
<dbReference type="Pfam" id="PF00528">
    <property type="entry name" value="BPD_transp_1"/>
    <property type="match status" value="1"/>
</dbReference>
<comment type="similarity">
    <text evidence="7">Belongs to the binding-protein-dependent transport system permease family.</text>
</comment>
<dbReference type="KEGG" id="taer:GT409_00775"/>
<comment type="subcellular location">
    <subcellularLocation>
        <location evidence="1 7">Cell membrane</location>
        <topology evidence="1 7">Multi-pass membrane protein</topology>
    </subcellularLocation>
</comment>
<evidence type="ECO:0000256" key="2">
    <source>
        <dbReference type="ARBA" id="ARBA00022448"/>
    </source>
</evidence>
<dbReference type="InterPro" id="IPR000515">
    <property type="entry name" value="MetI-like"/>
</dbReference>
<keyword evidence="2 7" id="KW-0813">Transport</keyword>
<keyword evidence="4 7" id="KW-0812">Transmembrane</keyword>
<evidence type="ECO:0000256" key="7">
    <source>
        <dbReference type="RuleBase" id="RU363032"/>
    </source>
</evidence>
<dbReference type="AlphaFoldDB" id="A0A6P1M4W7"/>
<gene>
    <name evidence="9" type="ORF">GT409_00775</name>
</gene>
<dbReference type="GO" id="GO:0005886">
    <property type="term" value="C:plasma membrane"/>
    <property type="evidence" value="ECO:0007669"/>
    <property type="project" value="UniProtKB-SubCell"/>
</dbReference>
<dbReference type="EMBL" id="CP047593">
    <property type="protein sequence ID" value="QHI68043.1"/>
    <property type="molecule type" value="Genomic_DNA"/>
</dbReference>
<evidence type="ECO:0000256" key="4">
    <source>
        <dbReference type="ARBA" id="ARBA00022692"/>
    </source>
</evidence>
<dbReference type="PROSITE" id="PS50928">
    <property type="entry name" value="ABC_TM1"/>
    <property type="match status" value="1"/>
</dbReference>
<feature type="transmembrane region" description="Helical" evidence="7">
    <location>
        <begin position="354"/>
        <end position="375"/>
    </location>
</feature>
<protein>
    <submittedName>
        <fullName evidence="9">ABC transporter permease subunit</fullName>
    </submittedName>
</protein>
<feature type="transmembrane region" description="Helical" evidence="7">
    <location>
        <begin position="127"/>
        <end position="148"/>
    </location>
</feature>
<evidence type="ECO:0000313" key="9">
    <source>
        <dbReference type="EMBL" id="QHI68043.1"/>
    </source>
</evidence>
<keyword evidence="3" id="KW-1003">Cell membrane</keyword>
<dbReference type="GO" id="GO:0055085">
    <property type="term" value="P:transmembrane transport"/>
    <property type="evidence" value="ECO:0007669"/>
    <property type="project" value="InterPro"/>
</dbReference>
<feature type="transmembrane region" description="Helical" evidence="7">
    <location>
        <begin position="295"/>
        <end position="317"/>
    </location>
</feature>
<name>A0A6P1M4W7_9BACT</name>
<feature type="transmembrane region" description="Helical" evidence="7">
    <location>
        <begin position="68"/>
        <end position="86"/>
    </location>
</feature>
<keyword evidence="10" id="KW-1185">Reference proteome</keyword>
<sequence>MKPAKINIFDLRKNWVLLALLLPSLGLIALFSYLPAIDAIKHSFYKWDGAFIKQFIGMDNFRSLLGDLTLWTPLLLSCLALGISGLSASAATRRRLQWIIYPLAAWTVTVLVRDAIAGGALQHTPQAVGAIQILLGLSLPAAAGMLWLKPKPRLRTACRVFFWLLAVAAGMTYLIGVKQSGDQLLWMSFRLIFIMIAANLLKMWPSIFTAVCIHRLKSDRAQYIYRVLFVIPMIIPQIVMLLVWKFFYDPNIGILNRVITGLHIDRILIWLDTWVFHLGVFTDPFNPAWLGNPHLIIPALVFWGFPWVGVVGVLIYLSGLQNIGNDVYEAAQIDGIGWWGKFWRIELPLIMTQVRLNLILMIVATFQAYSFQYILLGAEGGPQNRGLTPGLYMFYRAFMEQDYGYACAIGLILFIIILTLTAINQRFVKVDK</sequence>
<dbReference type="PANTHER" id="PTHR30193">
    <property type="entry name" value="ABC TRANSPORTER PERMEASE PROTEIN"/>
    <property type="match status" value="1"/>
</dbReference>
<proteinExistence type="inferred from homology"/>
<feature type="domain" description="ABC transmembrane type-1" evidence="8">
    <location>
        <begin position="188"/>
        <end position="424"/>
    </location>
</feature>
<dbReference type="PANTHER" id="PTHR30193:SF41">
    <property type="entry name" value="DIACETYLCHITOBIOSE UPTAKE SYSTEM PERMEASE PROTEIN NGCF"/>
    <property type="match status" value="1"/>
</dbReference>
<dbReference type="InterPro" id="IPR035906">
    <property type="entry name" value="MetI-like_sf"/>
</dbReference>
<dbReference type="Gene3D" id="1.10.3720.10">
    <property type="entry name" value="MetI-like"/>
    <property type="match status" value="2"/>
</dbReference>